<dbReference type="InterPro" id="IPR007527">
    <property type="entry name" value="Znf_SWIM"/>
</dbReference>
<proteinExistence type="predicted"/>
<organism evidence="6 7">
    <name type="scientific">Cuscuta europaea</name>
    <name type="common">European dodder</name>
    <dbReference type="NCBI Taxonomy" id="41803"/>
    <lineage>
        <taxon>Eukaryota</taxon>
        <taxon>Viridiplantae</taxon>
        <taxon>Streptophyta</taxon>
        <taxon>Embryophyta</taxon>
        <taxon>Tracheophyta</taxon>
        <taxon>Spermatophyta</taxon>
        <taxon>Magnoliopsida</taxon>
        <taxon>eudicotyledons</taxon>
        <taxon>Gunneridae</taxon>
        <taxon>Pentapetalae</taxon>
        <taxon>asterids</taxon>
        <taxon>lamiids</taxon>
        <taxon>Solanales</taxon>
        <taxon>Convolvulaceae</taxon>
        <taxon>Cuscuteae</taxon>
        <taxon>Cuscuta</taxon>
        <taxon>Cuscuta subgen. Cuscuta</taxon>
    </lineage>
</organism>
<comment type="caution">
    <text evidence="6">The sequence shown here is derived from an EMBL/GenBank/DDBJ whole genome shotgun (WGS) entry which is preliminary data.</text>
</comment>
<dbReference type="OrthoDB" id="1111462at2759"/>
<dbReference type="PANTHER" id="PTHR31973:SF113">
    <property type="entry name" value="PROTEIN FAR1-RELATED SEQUENCE 5-LIKE"/>
    <property type="match status" value="1"/>
</dbReference>
<dbReference type="GO" id="GO:0008270">
    <property type="term" value="F:zinc ion binding"/>
    <property type="evidence" value="ECO:0007669"/>
    <property type="project" value="UniProtKB-KW"/>
</dbReference>
<protein>
    <recommendedName>
        <fullName evidence="5">SWIM-type domain-containing protein</fullName>
    </recommendedName>
</protein>
<sequence>MKPHLSSIHLLNFSPAVEFQMHQWFSERSEATLKTSTLLSNKCESHLVALQSEYTRLQVKPSSIFEFEVVDRKCRSFGVDLTHKTCTCGVFQLDQFVCVHAVASIHMRPSLSCYSFISPYYSRDAWLSIWTGTVHPIPDPHSWSLHSHISSIPCKPPLCVKRTPGRPKKSRTHSVGEFNGSKHQRCSRCRRLGHNKKSYRNPVHIQMQPSNICIIRFTICFFTTSIIRLHNECHRNALSLTLAI</sequence>
<dbReference type="PROSITE" id="PS50966">
    <property type="entry name" value="ZF_SWIM"/>
    <property type="match status" value="1"/>
</dbReference>
<evidence type="ECO:0000313" key="7">
    <source>
        <dbReference type="Proteomes" id="UP001152484"/>
    </source>
</evidence>
<dbReference type="EMBL" id="CAMAPE010000023">
    <property type="protein sequence ID" value="CAH9090341.1"/>
    <property type="molecule type" value="Genomic_DNA"/>
</dbReference>
<dbReference type="PANTHER" id="PTHR31973">
    <property type="entry name" value="POLYPROTEIN, PUTATIVE-RELATED"/>
    <property type="match status" value="1"/>
</dbReference>
<evidence type="ECO:0000256" key="1">
    <source>
        <dbReference type="ARBA" id="ARBA00022723"/>
    </source>
</evidence>
<feature type="domain" description="SWIM-type" evidence="5">
    <location>
        <begin position="77"/>
        <end position="109"/>
    </location>
</feature>
<dbReference type="AlphaFoldDB" id="A0A9P0Z8N0"/>
<keyword evidence="1" id="KW-0479">Metal-binding</keyword>
<evidence type="ECO:0000256" key="2">
    <source>
        <dbReference type="ARBA" id="ARBA00022771"/>
    </source>
</evidence>
<keyword evidence="2 4" id="KW-0863">Zinc-finger</keyword>
<dbReference type="Proteomes" id="UP001152484">
    <property type="component" value="Unassembled WGS sequence"/>
</dbReference>
<accession>A0A9P0Z8N0</accession>
<name>A0A9P0Z8N0_CUSEU</name>
<evidence type="ECO:0000256" key="4">
    <source>
        <dbReference type="PROSITE-ProRule" id="PRU00325"/>
    </source>
</evidence>
<evidence type="ECO:0000256" key="3">
    <source>
        <dbReference type="ARBA" id="ARBA00022833"/>
    </source>
</evidence>
<evidence type="ECO:0000259" key="5">
    <source>
        <dbReference type="PROSITE" id="PS50966"/>
    </source>
</evidence>
<keyword evidence="7" id="KW-1185">Reference proteome</keyword>
<evidence type="ECO:0000313" key="6">
    <source>
        <dbReference type="EMBL" id="CAH9090341.1"/>
    </source>
</evidence>
<dbReference type="Pfam" id="PF04434">
    <property type="entry name" value="SWIM"/>
    <property type="match status" value="1"/>
</dbReference>
<dbReference type="InterPro" id="IPR006564">
    <property type="entry name" value="Znf_PMZ"/>
</dbReference>
<keyword evidence="3" id="KW-0862">Zinc</keyword>
<dbReference type="SMART" id="SM00575">
    <property type="entry name" value="ZnF_PMZ"/>
    <property type="match status" value="1"/>
</dbReference>
<gene>
    <name evidence="6" type="ORF">CEURO_LOCUS11210</name>
</gene>
<reference evidence="6" key="1">
    <citation type="submission" date="2022-07" db="EMBL/GenBank/DDBJ databases">
        <authorList>
            <person name="Macas J."/>
            <person name="Novak P."/>
            <person name="Neumann P."/>
        </authorList>
    </citation>
    <scope>NUCLEOTIDE SEQUENCE</scope>
</reference>